<dbReference type="SMART" id="SM00822">
    <property type="entry name" value="PKS_KR"/>
    <property type="match status" value="1"/>
</dbReference>
<dbReference type="Gene3D" id="1.10.1200.10">
    <property type="entry name" value="ACP-like"/>
    <property type="match status" value="1"/>
</dbReference>
<keyword evidence="3" id="KW-0596">Phosphopantetheine</keyword>
<evidence type="ECO:0000256" key="3">
    <source>
        <dbReference type="ARBA" id="ARBA00022450"/>
    </source>
</evidence>
<dbReference type="SMART" id="SM00823">
    <property type="entry name" value="PKS_PP"/>
    <property type="match status" value="1"/>
</dbReference>
<comment type="cofactor">
    <cofactor evidence="1">
        <name>pantetheine 4'-phosphate</name>
        <dbReference type="ChEBI" id="CHEBI:47942"/>
    </cofactor>
</comment>
<dbReference type="OrthoDB" id="9757559at2"/>
<dbReference type="CDD" id="cd08953">
    <property type="entry name" value="KR_2_SDR_x"/>
    <property type="match status" value="1"/>
</dbReference>
<dbReference type="SMART" id="SM00827">
    <property type="entry name" value="PKS_AT"/>
    <property type="match status" value="1"/>
</dbReference>
<dbReference type="InterPro" id="IPR001227">
    <property type="entry name" value="Ac_transferase_dom_sf"/>
</dbReference>
<dbReference type="SUPFAM" id="SSF51735">
    <property type="entry name" value="NAD(P)-binding Rossmann-fold domains"/>
    <property type="match status" value="2"/>
</dbReference>
<dbReference type="PANTHER" id="PTHR43775:SF51">
    <property type="entry name" value="INACTIVE PHENOLPHTHIOCEROL SYNTHESIS POLYKETIDE SYNTHASE TYPE I PKS1-RELATED"/>
    <property type="match status" value="1"/>
</dbReference>
<dbReference type="Pfam" id="PF00550">
    <property type="entry name" value="PP-binding"/>
    <property type="match status" value="1"/>
</dbReference>
<proteinExistence type="inferred from homology"/>
<dbReference type="PANTHER" id="PTHR43775">
    <property type="entry name" value="FATTY ACID SYNTHASE"/>
    <property type="match status" value="1"/>
</dbReference>
<evidence type="ECO:0000256" key="4">
    <source>
        <dbReference type="ARBA" id="ARBA00022553"/>
    </source>
</evidence>
<dbReference type="InterPro" id="IPR049490">
    <property type="entry name" value="C883_1060-like_KR_N"/>
</dbReference>
<keyword evidence="5" id="KW-0808">Transferase</keyword>
<dbReference type="InterPro" id="IPR014043">
    <property type="entry name" value="Acyl_transferase_dom"/>
</dbReference>
<dbReference type="PROSITE" id="PS50075">
    <property type="entry name" value="CARRIER"/>
    <property type="match status" value="1"/>
</dbReference>
<protein>
    <recommendedName>
        <fullName evidence="6">Carrier domain-containing protein</fullName>
    </recommendedName>
</protein>
<dbReference type="Proteomes" id="UP000194798">
    <property type="component" value="Unassembled WGS sequence"/>
</dbReference>
<dbReference type="InterPro" id="IPR036291">
    <property type="entry name" value="NAD(P)-bd_dom_sf"/>
</dbReference>
<dbReference type="SUPFAM" id="SSF47336">
    <property type="entry name" value="ACP-like"/>
    <property type="match status" value="1"/>
</dbReference>
<reference evidence="7 8" key="1">
    <citation type="submission" date="2016-12" db="EMBL/GenBank/DDBJ databases">
        <title>Thioflexothrix psekupsii D3 genome sequencing and assembly.</title>
        <authorList>
            <person name="Fomenkov A."/>
            <person name="Vincze T."/>
            <person name="Grabovich M."/>
            <person name="Anton B.P."/>
            <person name="Dubinina G."/>
            <person name="Orlova M."/>
            <person name="Belousova E."/>
            <person name="Roberts R.J."/>
        </authorList>
    </citation>
    <scope>NUCLEOTIDE SEQUENCE [LARGE SCALE GENOMIC DNA]</scope>
    <source>
        <strain evidence="7">D3</strain>
    </source>
</reference>
<dbReference type="Pfam" id="PF08659">
    <property type="entry name" value="KR"/>
    <property type="match status" value="1"/>
</dbReference>
<evidence type="ECO:0000256" key="2">
    <source>
        <dbReference type="ARBA" id="ARBA00006484"/>
    </source>
</evidence>
<dbReference type="PROSITE" id="PS00012">
    <property type="entry name" value="PHOSPHOPANTETHEINE"/>
    <property type="match status" value="1"/>
</dbReference>
<dbReference type="SUPFAM" id="SSF52151">
    <property type="entry name" value="FabD/lysophospholipase-like"/>
    <property type="match status" value="1"/>
</dbReference>
<gene>
    <name evidence="7" type="ORF">TPSD3_04020</name>
</gene>
<dbReference type="InterPro" id="IPR050091">
    <property type="entry name" value="PKS_NRPS_Biosynth_Enz"/>
</dbReference>
<dbReference type="InterPro" id="IPR057326">
    <property type="entry name" value="KR_dom"/>
</dbReference>
<feature type="domain" description="Carrier" evidence="6">
    <location>
        <begin position="919"/>
        <end position="994"/>
    </location>
</feature>
<comment type="similarity">
    <text evidence="2">Belongs to the short-chain dehydrogenases/reductases (SDR) family.</text>
</comment>
<dbReference type="GO" id="GO:0031177">
    <property type="term" value="F:phosphopantetheine binding"/>
    <property type="evidence" value="ECO:0007669"/>
    <property type="project" value="InterPro"/>
</dbReference>
<dbReference type="EMBL" id="MSLT01000006">
    <property type="protein sequence ID" value="OUD15690.1"/>
    <property type="molecule type" value="Genomic_DNA"/>
</dbReference>
<dbReference type="AlphaFoldDB" id="A0A251XC74"/>
<evidence type="ECO:0000256" key="5">
    <source>
        <dbReference type="ARBA" id="ARBA00022679"/>
    </source>
</evidence>
<dbReference type="RefSeq" id="WP_086487289.1">
    <property type="nucleotide sequence ID" value="NZ_MSLT01000006.1"/>
</dbReference>
<evidence type="ECO:0000313" key="8">
    <source>
        <dbReference type="Proteomes" id="UP000194798"/>
    </source>
</evidence>
<dbReference type="GO" id="GO:0006633">
    <property type="term" value="P:fatty acid biosynthetic process"/>
    <property type="evidence" value="ECO:0007669"/>
    <property type="project" value="TreeGrafter"/>
</dbReference>
<evidence type="ECO:0000256" key="1">
    <source>
        <dbReference type="ARBA" id="ARBA00001957"/>
    </source>
</evidence>
<evidence type="ECO:0000313" key="7">
    <source>
        <dbReference type="EMBL" id="OUD15690.1"/>
    </source>
</evidence>
<dbReference type="GO" id="GO:0004312">
    <property type="term" value="F:fatty acid synthase activity"/>
    <property type="evidence" value="ECO:0007669"/>
    <property type="project" value="TreeGrafter"/>
</dbReference>
<dbReference type="InterPro" id="IPR016036">
    <property type="entry name" value="Malonyl_transacylase_ACP-bd"/>
</dbReference>
<organism evidence="7 8">
    <name type="scientific">Thioflexithrix psekupsensis</name>
    <dbReference type="NCBI Taxonomy" id="1570016"/>
    <lineage>
        <taxon>Bacteria</taxon>
        <taxon>Pseudomonadati</taxon>
        <taxon>Pseudomonadota</taxon>
        <taxon>Gammaproteobacteria</taxon>
        <taxon>Thiotrichales</taxon>
        <taxon>Thioflexithrix</taxon>
    </lineage>
</organism>
<dbReference type="InterPro" id="IPR013968">
    <property type="entry name" value="PKS_KR"/>
</dbReference>
<dbReference type="InterPro" id="IPR016035">
    <property type="entry name" value="Acyl_Trfase/lysoPLipase"/>
</dbReference>
<keyword evidence="8" id="KW-1185">Reference proteome</keyword>
<dbReference type="Gene3D" id="3.40.50.720">
    <property type="entry name" value="NAD(P)-binding Rossmann-like Domain"/>
    <property type="match status" value="1"/>
</dbReference>
<dbReference type="InterPro" id="IPR009081">
    <property type="entry name" value="PP-bd_ACP"/>
</dbReference>
<accession>A0A251XC74</accession>
<dbReference type="InterPro" id="IPR036736">
    <property type="entry name" value="ACP-like_sf"/>
</dbReference>
<dbReference type="Pfam" id="PF00698">
    <property type="entry name" value="Acyl_transf_1"/>
    <property type="match status" value="1"/>
</dbReference>
<evidence type="ECO:0000259" key="6">
    <source>
        <dbReference type="PROSITE" id="PS50075"/>
    </source>
</evidence>
<dbReference type="FunFam" id="1.10.1200.10:FF:000005">
    <property type="entry name" value="Nonribosomal peptide synthetase 1"/>
    <property type="match status" value="1"/>
</dbReference>
<dbReference type="InterPro" id="IPR020806">
    <property type="entry name" value="PKS_PP-bd"/>
</dbReference>
<comment type="caution">
    <text evidence="7">The sequence shown here is derived from an EMBL/GenBank/DDBJ whole genome shotgun (WGS) entry which is preliminary data.</text>
</comment>
<dbReference type="InterPro" id="IPR006162">
    <property type="entry name" value="Ppantetheine_attach_site"/>
</dbReference>
<keyword evidence="4" id="KW-0597">Phosphoprotein</keyword>
<sequence>MILCRDHNEAVHALQTQNPQRVFTQHVTQNTSVAFLFPGMGAEYLGMANTLYQQEPLFREAVEDCLVHLRPLGINLTDLISSHNPSDGLQGIPYRHAPVALFVVGYALAKFWQRCGVEPAAMLGYSGGEYTAACLNYVCSLEAMLTIMVISGQTMETLSEGALLAVAAPEQQVKEQLNGDSLSIAAINGPLQCVVAGTVEAIEALSTRLQQANIPCHRVPGQRAFHSSLAEPLAARLHSAFQNVSLHAPQTAWLSGVTGQWITPQEATDPRYYAEKITLKPVRFADSVTPLLSEPDLLLLEVGPGQVLTPLVLQHPKWSREQRVIASQLDPRYGQSEHAALLTALAKLWLSGVDIDWQGFFALESRRRLPLPTYPFQTQRHWIDPKPLTPTSVTQQQTKKKTNISDWFYVPTWQRIALSPAPLPPADNERWLIIGKANVAISLYKQLKSRGCAVIWGQFGTEFSKMSAECYQIGLDDPQSYFKLCQNMAEQGFIPTHIVHTGLVNSPKGAGLAYGFYSVLYLMQALTQQWIGEAARLHVLSNTMQSVLGTESLVIEKSAVLGLLKVIPQEFSHLICSSLDLDGEGADVDCIAQILDECRSSHSRRTVALRAGHRWEQHVTAVSLPVAQNSEGLKQDGVYLITGGLGRIGLLLAEFLAERVHAKCVLLSRRTLPDSSQWTDYLSKNKPDDPNYQVITRLQNIRSLGGDYELMTGDVADTQALQQAISQAKQRFKRLDGVFHAAGLVGDESIRLIAQTDRDYCEKHFQGKLYGILALSQVLRDEPIDFVMLFSSLSSILGGLGFGAYAAGNCVLDAVAQQCDTKNHWLSVNWDGWAFETQEHDSGKVGASLEALAMQCHEGLKALQTALLYKNHRQLIVSTGDLNSRISQWVETDTSDAGAISFDTTAKNNRPHLMTDYHAPRDDIEANMARLWQGLLGIDPIGIYDNFFELGGNSLLMTQLITHIRKSFHIELSLTDLFNAPFVADMAEQIKTLRGEKPDRSLDNNDWEEGEL</sequence>
<dbReference type="SUPFAM" id="SSF55048">
    <property type="entry name" value="Probable ACP-binding domain of malonyl-CoA ACP transacylase"/>
    <property type="match status" value="1"/>
</dbReference>
<dbReference type="Pfam" id="PF21394">
    <property type="entry name" value="Beta-ketacyl_N"/>
    <property type="match status" value="1"/>
</dbReference>
<dbReference type="Gene3D" id="3.30.70.3290">
    <property type="match status" value="1"/>
</dbReference>
<name>A0A251XC74_9GAMM</name>
<dbReference type="Gene3D" id="3.40.366.10">
    <property type="entry name" value="Malonyl-Coenzyme A Acyl Carrier Protein, domain 2"/>
    <property type="match status" value="1"/>
</dbReference>